<protein>
    <submittedName>
        <fullName evidence="1">Uncharacterized protein</fullName>
    </submittedName>
</protein>
<comment type="caution">
    <text evidence="1">The sequence shown here is derived from an EMBL/GenBank/DDBJ whole genome shotgun (WGS) entry which is preliminary data.</text>
</comment>
<evidence type="ECO:0000313" key="1">
    <source>
        <dbReference type="EMBL" id="KAJ3544017.1"/>
    </source>
</evidence>
<proteinExistence type="predicted"/>
<accession>A0ACC1SPV7</accession>
<sequence length="275" mass="30322">MSSDPPICLHVSEECPVEYTIYGYRPSLWVNSLLAALFGIAAIIHVVLGIRFRTRSYAIALTLGSFNSAAIYLMFKHLTALFGPEWSLLKPKQYTLVFISADVISLVLQAAGGGIAATAGPDNEDTLDMGNNIMMAGISFQVVTLSIFALLALLYLVRRLRAAHSTPLAGIALQTWQSARFRWFLFGLTTAFVGIYIRCVYRIAEMRGGWGNKLMKEEITFIILEGIMILIATLAQTIFHPGYFFPSLTDKGLLIDDEAVSCTELPLRNKGSSRV</sequence>
<organism evidence="1 2">
    <name type="scientific">Fusarium decemcellulare</name>
    <dbReference type="NCBI Taxonomy" id="57161"/>
    <lineage>
        <taxon>Eukaryota</taxon>
        <taxon>Fungi</taxon>
        <taxon>Dikarya</taxon>
        <taxon>Ascomycota</taxon>
        <taxon>Pezizomycotina</taxon>
        <taxon>Sordariomycetes</taxon>
        <taxon>Hypocreomycetidae</taxon>
        <taxon>Hypocreales</taxon>
        <taxon>Nectriaceae</taxon>
        <taxon>Fusarium</taxon>
        <taxon>Fusarium decemcellulare species complex</taxon>
    </lineage>
</organism>
<dbReference type="Proteomes" id="UP001148629">
    <property type="component" value="Unassembled WGS sequence"/>
</dbReference>
<name>A0ACC1SPV7_9HYPO</name>
<evidence type="ECO:0000313" key="2">
    <source>
        <dbReference type="Proteomes" id="UP001148629"/>
    </source>
</evidence>
<keyword evidence="2" id="KW-1185">Reference proteome</keyword>
<reference evidence="1" key="1">
    <citation type="submission" date="2022-08" db="EMBL/GenBank/DDBJ databases">
        <title>Genome Sequence of Fusarium decemcellulare.</title>
        <authorList>
            <person name="Buettner E."/>
        </authorList>
    </citation>
    <scope>NUCLEOTIDE SEQUENCE</scope>
    <source>
        <strain evidence="1">Babe19</strain>
    </source>
</reference>
<gene>
    <name evidence="1" type="ORF">NM208_g3269</name>
</gene>
<dbReference type="EMBL" id="JANRMS010000216">
    <property type="protein sequence ID" value="KAJ3544017.1"/>
    <property type="molecule type" value="Genomic_DNA"/>
</dbReference>